<feature type="region of interest" description="Disordered" evidence="7">
    <location>
        <begin position="500"/>
        <end position="523"/>
    </location>
</feature>
<dbReference type="InterPro" id="IPR003753">
    <property type="entry name" value="Exonuc_VII_L"/>
</dbReference>
<dbReference type="GO" id="GO:0009318">
    <property type="term" value="C:exodeoxyribonuclease VII complex"/>
    <property type="evidence" value="ECO:0007669"/>
    <property type="project" value="UniProtKB-UniRule"/>
</dbReference>
<dbReference type="GO" id="GO:0006308">
    <property type="term" value="P:DNA catabolic process"/>
    <property type="evidence" value="ECO:0007669"/>
    <property type="project" value="UniProtKB-UniRule"/>
</dbReference>
<keyword evidence="1 5" id="KW-0963">Cytoplasm</keyword>
<keyword evidence="2 5" id="KW-0540">Nuclease</keyword>
<reference evidence="11" key="1">
    <citation type="submission" date="2018-02" db="EMBL/GenBank/DDBJ databases">
        <title>Genome sequence of Candidatus Liberibacter europaeus.</title>
        <authorList>
            <person name="Frampton R.A."/>
            <person name="Thompson S.M."/>
            <person name="David C."/>
            <person name="Addison S.M."/>
            <person name="Smith G.R."/>
        </authorList>
    </citation>
    <scope>NUCLEOTIDE SEQUENCE [LARGE SCALE GENOMIC DNA]</scope>
</reference>
<dbReference type="HAMAP" id="MF_00378">
    <property type="entry name" value="Exonuc_7_L"/>
    <property type="match status" value="1"/>
</dbReference>
<proteinExistence type="inferred from homology"/>
<dbReference type="EC" id="3.1.11.6" evidence="5"/>
<dbReference type="Proteomes" id="UP000240811">
    <property type="component" value="Unassembled WGS sequence"/>
</dbReference>
<dbReference type="AlphaFoldDB" id="A0A2T4VZ22"/>
<evidence type="ECO:0000313" key="10">
    <source>
        <dbReference type="EMBL" id="PTL87015.1"/>
    </source>
</evidence>
<comment type="subcellular location">
    <subcellularLocation>
        <location evidence="5 6">Cytoplasm</location>
    </subcellularLocation>
</comment>
<dbReference type="Pfam" id="PF02601">
    <property type="entry name" value="Exonuc_VII_L"/>
    <property type="match status" value="1"/>
</dbReference>
<evidence type="ECO:0000256" key="1">
    <source>
        <dbReference type="ARBA" id="ARBA00022490"/>
    </source>
</evidence>
<feature type="domain" description="OB-fold nucleic acid binding" evidence="9">
    <location>
        <begin position="15"/>
        <end position="108"/>
    </location>
</feature>
<comment type="caution">
    <text evidence="10">The sequence shown here is derived from an EMBL/GenBank/DDBJ whole genome shotgun (WGS) entry which is preliminary data.</text>
</comment>
<dbReference type="GO" id="GO:0008855">
    <property type="term" value="F:exodeoxyribonuclease VII activity"/>
    <property type="evidence" value="ECO:0007669"/>
    <property type="project" value="UniProtKB-UniRule"/>
</dbReference>
<protein>
    <recommendedName>
        <fullName evidence="5">Exodeoxyribonuclease 7 large subunit</fullName>
        <ecNumber evidence="5">3.1.11.6</ecNumber>
    </recommendedName>
    <alternativeName>
        <fullName evidence="5">Exodeoxyribonuclease VII large subunit</fullName>
        <shortName evidence="5">Exonuclease VII large subunit</shortName>
    </alternativeName>
</protein>
<sequence>MAYFTKTNSLNHIEYSVSELSYHIKHTLESNFSYVCVKGEISGYKKTNLSGHAYFSLKDNQSKIDAVIWKRTLNKMDCHPKEGIECLAFGKITNFHETSRYQIIIESLIPSGAGALMTVLEERKRKLREEGLFSAERKKPIPFIPKTIAVITSPTGAVIRDILQRIFCRFPTRMLVFPVKVQGYGCSQEISNAICQLNALKEDDTCPKPDVIIIARGGGSLEDLWHFNNETVVRAVANSTIPIISAIGHETDWTLVDYAADLRAPTPTGAAEMSVPVKHNLKLSIASLESRLQETIVRLTNNKTNQFNSLKRAIPTYDQILSRSFYRLDQLSRELEHNIEIIIFRKNRDFKNKAINTIANYPIDYIKNHRSNVIKQQKYIEYLIEQHLRCIRLKQRQKCTTLHVLCEQTNIRISHLHAHIEELLNRAKFIVSYKIKNYHTCLSSSNRILQSLSHRNTLKRGYSIIRITNQNIITKAENLSLGTNILIDFYDGQANAIVSSSPRGDMSKRKNKKQYLENQGDLF</sequence>
<evidence type="ECO:0000256" key="7">
    <source>
        <dbReference type="SAM" id="MobiDB-lite"/>
    </source>
</evidence>
<evidence type="ECO:0000259" key="8">
    <source>
        <dbReference type="Pfam" id="PF02601"/>
    </source>
</evidence>
<dbReference type="InterPro" id="IPR020579">
    <property type="entry name" value="Exonuc_VII_lsu_C"/>
</dbReference>
<dbReference type="PANTHER" id="PTHR30008:SF0">
    <property type="entry name" value="EXODEOXYRIBONUCLEASE 7 LARGE SUBUNIT"/>
    <property type="match status" value="1"/>
</dbReference>
<dbReference type="EMBL" id="PSQJ01000001">
    <property type="protein sequence ID" value="PTL87015.1"/>
    <property type="molecule type" value="Genomic_DNA"/>
</dbReference>
<organism evidence="10 11">
    <name type="scientific">Candidatus Liberibacter europaeus</name>
    <dbReference type="NCBI Taxonomy" id="744859"/>
    <lineage>
        <taxon>Bacteria</taxon>
        <taxon>Pseudomonadati</taxon>
        <taxon>Pseudomonadota</taxon>
        <taxon>Alphaproteobacteria</taxon>
        <taxon>Hyphomicrobiales</taxon>
        <taxon>Rhizobiaceae</taxon>
        <taxon>Liberibacter</taxon>
    </lineage>
</organism>
<comment type="catalytic activity">
    <reaction evidence="5 6">
        <text>Exonucleolytic cleavage in either 5'- to 3'- or 3'- to 5'-direction to yield nucleoside 5'-phosphates.</text>
        <dbReference type="EC" id="3.1.11.6"/>
    </reaction>
</comment>
<evidence type="ECO:0000313" key="11">
    <source>
        <dbReference type="Proteomes" id="UP000240811"/>
    </source>
</evidence>
<dbReference type="GO" id="GO:0005737">
    <property type="term" value="C:cytoplasm"/>
    <property type="evidence" value="ECO:0007669"/>
    <property type="project" value="UniProtKB-SubCell"/>
</dbReference>
<evidence type="ECO:0000259" key="9">
    <source>
        <dbReference type="Pfam" id="PF13742"/>
    </source>
</evidence>
<dbReference type="InterPro" id="IPR025824">
    <property type="entry name" value="OB-fold_nuc-bd_dom"/>
</dbReference>
<keyword evidence="3 5" id="KW-0378">Hydrolase</keyword>
<feature type="domain" description="Exonuclease VII large subunit C-terminal" evidence="8">
    <location>
        <begin position="132"/>
        <end position="496"/>
    </location>
</feature>
<accession>A0A2T4VZ22</accession>
<dbReference type="PANTHER" id="PTHR30008">
    <property type="entry name" value="EXODEOXYRIBONUCLEASE 7 LARGE SUBUNIT"/>
    <property type="match status" value="1"/>
</dbReference>
<dbReference type="Pfam" id="PF13742">
    <property type="entry name" value="tRNA_anti_2"/>
    <property type="match status" value="1"/>
</dbReference>
<keyword evidence="4 5" id="KW-0269">Exonuclease</keyword>
<comment type="similarity">
    <text evidence="5 6">Belongs to the XseA family.</text>
</comment>
<evidence type="ECO:0000256" key="6">
    <source>
        <dbReference type="RuleBase" id="RU004355"/>
    </source>
</evidence>
<evidence type="ECO:0000256" key="5">
    <source>
        <dbReference type="HAMAP-Rule" id="MF_00378"/>
    </source>
</evidence>
<dbReference type="NCBIfam" id="TIGR00237">
    <property type="entry name" value="xseA"/>
    <property type="match status" value="1"/>
</dbReference>
<comment type="subunit">
    <text evidence="5">Heterooligomer composed of large and small subunits.</text>
</comment>
<evidence type="ECO:0000256" key="3">
    <source>
        <dbReference type="ARBA" id="ARBA00022801"/>
    </source>
</evidence>
<evidence type="ECO:0000256" key="4">
    <source>
        <dbReference type="ARBA" id="ARBA00022839"/>
    </source>
</evidence>
<name>A0A2T4VZ22_9HYPH</name>
<dbReference type="GO" id="GO:0003676">
    <property type="term" value="F:nucleic acid binding"/>
    <property type="evidence" value="ECO:0007669"/>
    <property type="project" value="InterPro"/>
</dbReference>
<gene>
    <name evidence="5" type="primary">xseA</name>
    <name evidence="10" type="ORF">C4617_01015</name>
</gene>
<comment type="function">
    <text evidence="5">Bidirectionally degrades single-stranded DNA into large acid-insoluble oligonucleotides, which are then degraded further into small acid-soluble oligonucleotides.</text>
</comment>
<evidence type="ECO:0000256" key="2">
    <source>
        <dbReference type="ARBA" id="ARBA00022722"/>
    </source>
</evidence>
<dbReference type="CDD" id="cd04489">
    <property type="entry name" value="ExoVII_LU_OBF"/>
    <property type="match status" value="1"/>
</dbReference>